<organism evidence="3 4">
    <name type="scientific">Sphingoaurantiacus capsulatus</name>
    <dbReference type="NCBI Taxonomy" id="1771310"/>
    <lineage>
        <taxon>Bacteria</taxon>
        <taxon>Pseudomonadati</taxon>
        <taxon>Pseudomonadota</taxon>
        <taxon>Alphaproteobacteria</taxon>
        <taxon>Sphingomonadales</taxon>
        <taxon>Sphingosinicellaceae</taxon>
        <taxon>Sphingoaurantiacus</taxon>
    </lineage>
</organism>
<comment type="caution">
    <text evidence="3">The sequence shown here is derived from an EMBL/GenBank/DDBJ whole genome shotgun (WGS) entry which is preliminary data.</text>
</comment>
<dbReference type="EMBL" id="JBHRXV010000013">
    <property type="protein sequence ID" value="MFC3714261.1"/>
    <property type="molecule type" value="Genomic_DNA"/>
</dbReference>
<dbReference type="InterPro" id="IPR029044">
    <property type="entry name" value="Nucleotide-diphossugar_trans"/>
</dbReference>
<dbReference type="InterPro" id="IPR025877">
    <property type="entry name" value="MobA-like_NTP_Trfase"/>
</dbReference>
<keyword evidence="3" id="KW-0548">Nucleotidyltransferase</keyword>
<dbReference type="GO" id="GO:0016779">
    <property type="term" value="F:nucleotidyltransferase activity"/>
    <property type="evidence" value="ECO:0007669"/>
    <property type="project" value="UniProtKB-KW"/>
</dbReference>
<evidence type="ECO:0000313" key="4">
    <source>
        <dbReference type="Proteomes" id="UP001595615"/>
    </source>
</evidence>
<keyword evidence="3" id="KW-0808">Transferase</keyword>
<dbReference type="Gene3D" id="3.90.550.10">
    <property type="entry name" value="Spore Coat Polysaccharide Biosynthesis Protein SpsA, Chain A"/>
    <property type="match status" value="1"/>
</dbReference>
<evidence type="ECO:0000256" key="1">
    <source>
        <dbReference type="ARBA" id="ARBA00022842"/>
    </source>
</evidence>
<name>A0ABV7XEB1_9SPHN</name>
<accession>A0ABV7XEB1</accession>
<protein>
    <submittedName>
        <fullName evidence="3">Molybdenum cofactor guanylyltransferase</fullName>
    </submittedName>
</protein>
<evidence type="ECO:0000313" key="3">
    <source>
        <dbReference type="EMBL" id="MFC3714261.1"/>
    </source>
</evidence>
<dbReference type="RefSeq" id="WP_380863580.1">
    <property type="nucleotide sequence ID" value="NZ_JBHRXV010000013.1"/>
</dbReference>
<keyword evidence="1" id="KW-0460">Magnesium</keyword>
<evidence type="ECO:0000259" key="2">
    <source>
        <dbReference type="Pfam" id="PF12804"/>
    </source>
</evidence>
<reference evidence="4" key="1">
    <citation type="journal article" date="2019" name="Int. J. Syst. Evol. Microbiol.">
        <title>The Global Catalogue of Microorganisms (GCM) 10K type strain sequencing project: providing services to taxonomists for standard genome sequencing and annotation.</title>
        <authorList>
            <consortium name="The Broad Institute Genomics Platform"/>
            <consortium name="The Broad Institute Genome Sequencing Center for Infectious Disease"/>
            <person name="Wu L."/>
            <person name="Ma J."/>
        </authorList>
    </citation>
    <scope>NUCLEOTIDE SEQUENCE [LARGE SCALE GENOMIC DNA]</scope>
    <source>
        <strain evidence="4">KCTC 42644</strain>
    </source>
</reference>
<feature type="domain" description="MobA-like NTP transferase" evidence="2">
    <location>
        <begin position="27"/>
        <end position="144"/>
    </location>
</feature>
<proteinExistence type="predicted"/>
<dbReference type="Pfam" id="PF12804">
    <property type="entry name" value="NTP_transf_3"/>
    <property type="match status" value="1"/>
</dbReference>
<keyword evidence="4" id="KW-1185">Reference proteome</keyword>
<gene>
    <name evidence="3" type="ORF">ACFOMD_16960</name>
</gene>
<dbReference type="Proteomes" id="UP001595615">
    <property type="component" value="Unassembled WGS sequence"/>
</dbReference>
<dbReference type="SUPFAM" id="SSF53448">
    <property type="entry name" value="Nucleotide-diphospho-sugar transferases"/>
    <property type="match status" value="1"/>
</dbReference>
<sequence length="276" mass="29578">MKITALVLAGKRDGALDPLAAAADVSHKCLVPIAGRPLIAHVLDALDRSPEVERIIVSVDSVATLAGVPEAQRLLATGKLQVAEAQPNLVDSIIAALRDSAYPALVTTADNVLLTPAAVAELARQGFDADVLVAMARREEVLAAHPDGQRRFYRFRSGEYSNCNLYWLGSRKALDVAEVFRGGGQFAKHPARILAAFGVMNLLRFRFGWDSIGSMFVRLSRRFGLSLRPALMTDGALAIDVDNERTHAIAGELLLARQAKAGKSTGISDTSRIAAE</sequence>